<dbReference type="InterPro" id="IPR013785">
    <property type="entry name" value="Aldolase_TIM"/>
</dbReference>
<comment type="similarity">
    <text evidence="5">Belongs to the alpha-IPM synthase/homocitrate synthase family.</text>
</comment>
<dbReference type="PANTHER" id="PTHR10277:SF57">
    <property type="entry name" value="(R)-CITRAMALATE SYNTHASE CIMA"/>
    <property type="match status" value="1"/>
</dbReference>
<evidence type="ECO:0000256" key="3">
    <source>
        <dbReference type="ARBA" id="ARBA00023211"/>
    </source>
</evidence>
<dbReference type="Gene3D" id="3.30.160.740">
    <property type="match status" value="1"/>
</dbReference>
<dbReference type="SUPFAM" id="SSF51569">
    <property type="entry name" value="Aldolase"/>
    <property type="match status" value="1"/>
</dbReference>
<dbReference type="SUPFAM" id="SSF110921">
    <property type="entry name" value="2-isopropylmalate synthase LeuA, allosteric (dimerisation) domain"/>
    <property type="match status" value="1"/>
</dbReference>
<evidence type="ECO:0000256" key="5">
    <source>
        <dbReference type="RuleBase" id="RU003523"/>
    </source>
</evidence>
<dbReference type="EMBL" id="RAPQ01000008">
    <property type="protein sequence ID" value="RKE04083.1"/>
    <property type="molecule type" value="Genomic_DNA"/>
</dbReference>
<dbReference type="Gene3D" id="1.10.238.260">
    <property type="match status" value="1"/>
</dbReference>
<evidence type="ECO:0000259" key="6">
    <source>
        <dbReference type="PROSITE" id="PS50991"/>
    </source>
</evidence>
<dbReference type="Pfam" id="PF08502">
    <property type="entry name" value="LeuA_dimer"/>
    <property type="match status" value="1"/>
</dbReference>
<evidence type="ECO:0000256" key="4">
    <source>
        <dbReference type="ARBA" id="ARBA00023304"/>
    </source>
</evidence>
<proteinExistence type="inferred from homology"/>
<dbReference type="SMART" id="SM00917">
    <property type="entry name" value="LeuA_dimer"/>
    <property type="match status" value="1"/>
</dbReference>
<gene>
    <name evidence="7" type="ORF">BXY64_1097</name>
</gene>
<dbReference type="RefSeq" id="WP_211334409.1">
    <property type="nucleotide sequence ID" value="NZ_RAPQ01000008.1"/>
</dbReference>
<dbReference type="Gene3D" id="3.20.20.70">
    <property type="entry name" value="Aldolase class I"/>
    <property type="match status" value="1"/>
</dbReference>
<evidence type="ECO:0000313" key="8">
    <source>
        <dbReference type="Proteomes" id="UP000284531"/>
    </source>
</evidence>
<dbReference type="InterPro" id="IPR002034">
    <property type="entry name" value="AIPM/Hcit_synth_CS"/>
</dbReference>
<organism evidence="7 8">
    <name type="scientific">Marinifilum flexuosum</name>
    <dbReference type="NCBI Taxonomy" id="1117708"/>
    <lineage>
        <taxon>Bacteria</taxon>
        <taxon>Pseudomonadati</taxon>
        <taxon>Bacteroidota</taxon>
        <taxon>Bacteroidia</taxon>
        <taxon>Marinilabiliales</taxon>
        <taxon>Marinifilaceae</taxon>
    </lineage>
</organism>
<evidence type="ECO:0000313" key="7">
    <source>
        <dbReference type="EMBL" id="RKE04083.1"/>
    </source>
</evidence>
<accession>A0A419X8J9</accession>
<keyword evidence="4" id="KW-0100">Branched-chain amino acid biosynthesis</keyword>
<keyword evidence="8" id="KW-1185">Reference proteome</keyword>
<dbReference type="PANTHER" id="PTHR10277">
    <property type="entry name" value="HOMOCITRATE SYNTHASE-RELATED"/>
    <property type="match status" value="1"/>
</dbReference>
<feature type="domain" description="Pyruvate carboxyltransferase" evidence="6">
    <location>
        <begin position="7"/>
        <end position="268"/>
    </location>
</feature>
<dbReference type="Pfam" id="PF22617">
    <property type="entry name" value="HCS_D2"/>
    <property type="match status" value="1"/>
</dbReference>
<name>A0A419X8J9_9BACT</name>
<keyword evidence="2 5" id="KW-0808">Transferase</keyword>
<evidence type="ECO:0000256" key="2">
    <source>
        <dbReference type="ARBA" id="ARBA00022679"/>
    </source>
</evidence>
<dbReference type="InterPro" id="IPR050073">
    <property type="entry name" value="2-IPM_HCS-like"/>
</dbReference>
<keyword evidence="1" id="KW-0028">Amino-acid biosynthesis</keyword>
<reference evidence="7 8" key="1">
    <citation type="submission" date="2018-09" db="EMBL/GenBank/DDBJ databases">
        <title>Genomic Encyclopedia of Archaeal and Bacterial Type Strains, Phase II (KMG-II): from individual species to whole genera.</title>
        <authorList>
            <person name="Goeker M."/>
        </authorList>
    </citation>
    <scope>NUCLEOTIDE SEQUENCE [LARGE SCALE GENOMIC DNA]</scope>
    <source>
        <strain evidence="7 8">DSM 21950</strain>
    </source>
</reference>
<protein>
    <submittedName>
        <fullName evidence="7">(R)-citramalate synthase</fullName>
    </submittedName>
</protein>
<dbReference type="AlphaFoldDB" id="A0A419X8J9"/>
<dbReference type="InterPro" id="IPR054691">
    <property type="entry name" value="LeuA/HCS_post-cat"/>
</dbReference>
<evidence type="ECO:0000256" key="1">
    <source>
        <dbReference type="ARBA" id="ARBA00022605"/>
    </source>
</evidence>
<dbReference type="InterPro" id="IPR000891">
    <property type="entry name" value="PYR_CT"/>
</dbReference>
<dbReference type="PROSITE" id="PS00815">
    <property type="entry name" value="AIPM_HOMOCIT_SYNTH_1"/>
    <property type="match status" value="1"/>
</dbReference>
<dbReference type="Proteomes" id="UP000284531">
    <property type="component" value="Unassembled WGS sequence"/>
</dbReference>
<keyword evidence="3" id="KW-0464">Manganese</keyword>
<dbReference type="InterPro" id="IPR013709">
    <property type="entry name" value="2-isopropylmalate_synth_dimer"/>
</dbReference>
<dbReference type="GO" id="GO:0009098">
    <property type="term" value="P:L-leucine biosynthetic process"/>
    <property type="evidence" value="ECO:0007669"/>
    <property type="project" value="InterPro"/>
</dbReference>
<comment type="caution">
    <text evidence="7">The sequence shown here is derived from an EMBL/GenBank/DDBJ whole genome shotgun (WGS) entry which is preliminary data.</text>
</comment>
<sequence>MNELRSLEIMDTTLRDGEQTSGVSFNADEKLGVAKLLLKSVKVDRLEVASARVSEGEFQTVKRITKWAEENGMIDKIEVLGFIDGKASLDWIYKSGARVVNLLSKGSLKHLQGQLRKTPGQHVQDVKDAVAYAEELGIKVNLYLEDWSNGMLTSRDYVWYLLDELQNENIQRFMLPDTLGVMNQVQAFDFCYACRERYPKLHFDFHAHNDYDLALANVYSSVLAGVNGIHTTVNGLGERAGNAPLASVVGVIKDHLSRQINVNEEKINTVSRIVETFSGVRIPANKPLVGENVFTQTCGVHADGDSKDDLYFNRLMPERFGRERKYALGKTSGKANIKKNLEELGMTLEEETMKKVTQKVIELGDKKESVTTEDLPYIVSDVLNQSMEEMPIVIKHYSLSLSKGMRPFASVNLEINGQMHEGTASGDGQYDAFMNAIWSVYEQLGKDRPVLKDYFVRIPPGGKTDALVETLITWDFNGREFKTRGLDPDQVEAAIKATARMLNLLEQQNNVEYKKIKTE</sequence>
<dbReference type="Pfam" id="PF00682">
    <property type="entry name" value="HMGL-like"/>
    <property type="match status" value="1"/>
</dbReference>
<dbReference type="InterPro" id="IPR036230">
    <property type="entry name" value="LeuA_allosteric_dom_sf"/>
</dbReference>
<dbReference type="Gene3D" id="3.30.160.340">
    <property type="match status" value="1"/>
</dbReference>
<dbReference type="GO" id="GO:0003852">
    <property type="term" value="F:2-isopropylmalate synthase activity"/>
    <property type="evidence" value="ECO:0007669"/>
    <property type="project" value="InterPro"/>
</dbReference>
<dbReference type="PROSITE" id="PS50991">
    <property type="entry name" value="PYR_CT"/>
    <property type="match status" value="1"/>
</dbReference>